<dbReference type="CDD" id="cd00430">
    <property type="entry name" value="PLPDE_III_AR"/>
    <property type="match status" value="1"/>
</dbReference>
<dbReference type="GO" id="GO:0009252">
    <property type="term" value="P:peptidoglycan biosynthetic process"/>
    <property type="evidence" value="ECO:0007669"/>
    <property type="project" value="TreeGrafter"/>
</dbReference>
<dbReference type="InterPro" id="IPR001608">
    <property type="entry name" value="Ala_racemase_N"/>
</dbReference>
<dbReference type="Pfam" id="PF01168">
    <property type="entry name" value="Ala_racemase_N"/>
    <property type="match status" value="1"/>
</dbReference>
<name>X0UGA2_9ZZZZ</name>
<evidence type="ECO:0000256" key="1">
    <source>
        <dbReference type="ARBA" id="ARBA00001933"/>
    </source>
</evidence>
<dbReference type="GO" id="GO:0008784">
    <property type="term" value="F:alanine racemase activity"/>
    <property type="evidence" value="ECO:0007669"/>
    <property type="project" value="InterPro"/>
</dbReference>
<comment type="caution">
    <text evidence="5">The sequence shown here is derived from an EMBL/GenBank/DDBJ whole genome shotgun (WGS) entry which is preliminary data.</text>
</comment>
<dbReference type="GO" id="GO:0030170">
    <property type="term" value="F:pyridoxal phosphate binding"/>
    <property type="evidence" value="ECO:0007669"/>
    <property type="project" value="TreeGrafter"/>
</dbReference>
<proteinExistence type="predicted"/>
<dbReference type="PRINTS" id="PR00992">
    <property type="entry name" value="ALARACEMASE"/>
</dbReference>
<organism evidence="5">
    <name type="scientific">marine sediment metagenome</name>
    <dbReference type="NCBI Taxonomy" id="412755"/>
    <lineage>
        <taxon>unclassified sequences</taxon>
        <taxon>metagenomes</taxon>
        <taxon>ecological metagenomes</taxon>
    </lineage>
</organism>
<evidence type="ECO:0000256" key="3">
    <source>
        <dbReference type="ARBA" id="ARBA00023235"/>
    </source>
</evidence>
<dbReference type="SUPFAM" id="SSF51419">
    <property type="entry name" value="PLP-binding barrel"/>
    <property type="match status" value="1"/>
</dbReference>
<dbReference type="SMART" id="SM01005">
    <property type="entry name" value="Ala_racemase_C"/>
    <property type="match status" value="1"/>
</dbReference>
<dbReference type="Gene3D" id="3.20.20.10">
    <property type="entry name" value="Alanine racemase"/>
    <property type="match status" value="1"/>
</dbReference>
<comment type="cofactor">
    <cofactor evidence="1">
        <name>pyridoxal 5'-phosphate</name>
        <dbReference type="ChEBI" id="CHEBI:597326"/>
    </cofactor>
</comment>
<dbReference type="GO" id="GO:0005829">
    <property type="term" value="C:cytosol"/>
    <property type="evidence" value="ECO:0007669"/>
    <property type="project" value="TreeGrafter"/>
</dbReference>
<dbReference type="PANTHER" id="PTHR30511:SF0">
    <property type="entry name" value="ALANINE RACEMASE, CATABOLIC-RELATED"/>
    <property type="match status" value="1"/>
</dbReference>
<dbReference type="Pfam" id="PF00842">
    <property type="entry name" value="Ala_racemase_C"/>
    <property type="match status" value="1"/>
</dbReference>
<evidence type="ECO:0000256" key="2">
    <source>
        <dbReference type="ARBA" id="ARBA00022898"/>
    </source>
</evidence>
<evidence type="ECO:0000259" key="4">
    <source>
        <dbReference type="SMART" id="SM01005"/>
    </source>
</evidence>
<dbReference type="GO" id="GO:0030632">
    <property type="term" value="P:D-alanine biosynthetic process"/>
    <property type="evidence" value="ECO:0007669"/>
    <property type="project" value="TreeGrafter"/>
</dbReference>
<feature type="domain" description="Alanine racemase C-terminal" evidence="4">
    <location>
        <begin position="148"/>
        <end position="275"/>
    </location>
</feature>
<dbReference type="EMBL" id="BARS01016170">
    <property type="protein sequence ID" value="GAF98351.1"/>
    <property type="molecule type" value="Genomic_DNA"/>
</dbReference>
<dbReference type="AlphaFoldDB" id="X0UGA2"/>
<feature type="non-terminal residue" evidence="5">
    <location>
        <position position="1"/>
    </location>
</feature>
<dbReference type="InterPro" id="IPR000821">
    <property type="entry name" value="Ala_racemase"/>
</dbReference>
<gene>
    <name evidence="5" type="ORF">S01H1_26659</name>
</gene>
<dbReference type="InterPro" id="IPR029066">
    <property type="entry name" value="PLP-binding_barrel"/>
</dbReference>
<dbReference type="Gene3D" id="2.40.37.10">
    <property type="entry name" value="Lyase, Ornithine Decarboxylase, Chain A, domain 1"/>
    <property type="match status" value="1"/>
</dbReference>
<accession>X0UGA2</accession>
<dbReference type="InterPro" id="IPR011079">
    <property type="entry name" value="Ala_racemase_C"/>
</dbReference>
<sequence>AIKAGLRISLFGEEDIRWIEEAGQELPAFVHVNVETGMGRMGVLLDQEPDFFDYLIQSRHCIWEGLYTHFSTSDKRDKTYANFQLSRFRKILSQIQNLDKKPSMIHMANSGAILDVLESYFDAVRPGILMYGHYPSSETSHSIRPRQVMTLKTFVAHVREMPAGFPISYGRQWTTKKTSKIAVLPLGYADGVSRKLTNKGEVLIQARRYPMVGTITMDSIMIDVGDDPIEPGDEVIIWGESPQGSIQALEVAEKIGTIAYELTCGVSKRVKRAYIGDL</sequence>
<evidence type="ECO:0000313" key="5">
    <source>
        <dbReference type="EMBL" id="GAF98351.1"/>
    </source>
</evidence>
<keyword evidence="2" id="KW-0663">Pyridoxal phosphate</keyword>
<keyword evidence="3" id="KW-0413">Isomerase</keyword>
<protein>
    <recommendedName>
        <fullName evidence="4">Alanine racemase C-terminal domain-containing protein</fullName>
    </recommendedName>
</protein>
<dbReference type="PANTHER" id="PTHR30511">
    <property type="entry name" value="ALANINE RACEMASE"/>
    <property type="match status" value="1"/>
</dbReference>
<dbReference type="SUPFAM" id="SSF50621">
    <property type="entry name" value="Alanine racemase C-terminal domain-like"/>
    <property type="match status" value="1"/>
</dbReference>
<dbReference type="NCBIfam" id="TIGR00492">
    <property type="entry name" value="alr"/>
    <property type="match status" value="1"/>
</dbReference>
<dbReference type="InterPro" id="IPR009006">
    <property type="entry name" value="Ala_racemase/Decarboxylase_C"/>
</dbReference>
<reference evidence="5" key="1">
    <citation type="journal article" date="2014" name="Front. Microbiol.">
        <title>High frequency of phylogenetically diverse reductive dehalogenase-homologous genes in deep subseafloor sedimentary metagenomes.</title>
        <authorList>
            <person name="Kawai M."/>
            <person name="Futagami T."/>
            <person name="Toyoda A."/>
            <person name="Takaki Y."/>
            <person name="Nishi S."/>
            <person name="Hori S."/>
            <person name="Arai W."/>
            <person name="Tsubouchi T."/>
            <person name="Morono Y."/>
            <person name="Uchiyama I."/>
            <person name="Ito T."/>
            <person name="Fujiyama A."/>
            <person name="Inagaki F."/>
            <person name="Takami H."/>
        </authorList>
    </citation>
    <scope>NUCLEOTIDE SEQUENCE</scope>
    <source>
        <strain evidence="5">Expedition CK06-06</strain>
    </source>
</reference>